<evidence type="ECO:0000259" key="1">
    <source>
        <dbReference type="Pfam" id="PF13358"/>
    </source>
</evidence>
<gene>
    <name evidence="3" type="ORF">BOO71_0005110</name>
    <name evidence="2" type="ORF">BOO71_0009361</name>
</gene>
<reference evidence="2 4" key="1">
    <citation type="submission" date="2017-01" db="EMBL/GenBank/DDBJ databases">
        <title>Genome Analysis of Deinococcus marmoris KOPRI26562.</title>
        <authorList>
            <person name="Kim J.H."/>
            <person name="Oh H.-M."/>
        </authorList>
    </citation>
    <scope>NUCLEOTIDE SEQUENCE [LARGE SCALE GENOMIC DNA]</scope>
    <source>
        <strain evidence="2 4">KOPRI26562</strain>
    </source>
</reference>
<keyword evidence="4" id="KW-1185">Reference proteome</keyword>
<feature type="domain" description="Tc1-like transposase DDE" evidence="1">
    <location>
        <begin position="15"/>
        <end position="79"/>
    </location>
</feature>
<dbReference type="Gene3D" id="3.30.420.10">
    <property type="entry name" value="Ribonuclease H-like superfamily/Ribonuclease H"/>
    <property type="match status" value="1"/>
</dbReference>
<name>A0A1U7NWG1_9DEIO</name>
<comment type="caution">
    <text evidence="2">The sequence shown here is derived from an EMBL/GenBank/DDBJ whole genome shotgun (WGS) entry which is preliminary data.</text>
</comment>
<dbReference type="InterPro" id="IPR036397">
    <property type="entry name" value="RNaseH_sf"/>
</dbReference>
<dbReference type="AlphaFoldDB" id="A0A1U7NWG1"/>
<dbReference type="GO" id="GO:0003676">
    <property type="term" value="F:nucleic acid binding"/>
    <property type="evidence" value="ECO:0007669"/>
    <property type="project" value="InterPro"/>
</dbReference>
<proteinExistence type="predicted"/>
<protein>
    <recommendedName>
        <fullName evidence="1">Tc1-like transposase DDE domain-containing protein</fullName>
    </recommendedName>
</protein>
<dbReference type="STRING" id="249408.BOO71_0005110"/>
<evidence type="ECO:0000313" key="3">
    <source>
        <dbReference type="EMBL" id="OLV18690.1"/>
    </source>
</evidence>
<organism evidence="2 4">
    <name type="scientific">Deinococcus marmoris</name>
    <dbReference type="NCBI Taxonomy" id="249408"/>
    <lineage>
        <taxon>Bacteria</taxon>
        <taxon>Thermotogati</taxon>
        <taxon>Deinococcota</taxon>
        <taxon>Deinococci</taxon>
        <taxon>Deinococcales</taxon>
        <taxon>Deinococcaceae</taxon>
        <taxon>Deinococcus</taxon>
    </lineage>
</organism>
<dbReference type="Proteomes" id="UP000186607">
    <property type="component" value="Unassembled WGS sequence"/>
</dbReference>
<dbReference type="Pfam" id="PF13358">
    <property type="entry name" value="DDE_3"/>
    <property type="match status" value="1"/>
</dbReference>
<dbReference type="EMBL" id="MSTI01000107">
    <property type="protein sequence ID" value="OLV17249.1"/>
    <property type="molecule type" value="Genomic_DNA"/>
</dbReference>
<evidence type="ECO:0000313" key="2">
    <source>
        <dbReference type="EMBL" id="OLV17249.1"/>
    </source>
</evidence>
<accession>A0A1U7NWG1</accession>
<dbReference type="EMBL" id="MSTI01000062">
    <property type="protein sequence ID" value="OLV18690.1"/>
    <property type="molecule type" value="Genomic_DNA"/>
</dbReference>
<evidence type="ECO:0000313" key="4">
    <source>
        <dbReference type="Proteomes" id="UP000186607"/>
    </source>
</evidence>
<dbReference type="InterPro" id="IPR038717">
    <property type="entry name" value="Tc1-like_DDE_dom"/>
</dbReference>
<sequence length="104" mass="11622">MQTVLDSFAVATGAEPDKHVVLVLDNAGWHTSRELVVPDGITLLFLPPYSPELQPAERLWDGVDAPLSNRTFGDLDELQGVVDAQCVRLMAQEMRIRGLTHFHW</sequence>